<evidence type="ECO:0000256" key="1">
    <source>
        <dbReference type="ARBA" id="ARBA00023002"/>
    </source>
</evidence>
<keyword evidence="1" id="KW-0560">Oxidoreductase</keyword>
<dbReference type="PRINTS" id="PR00069">
    <property type="entry name" value="ALDKETRDTASE"/>
</dbReference>
<dbReference type="GO" id="GO:0016491">
    <property type="term" value="F:oxidoreductase activity"/>
    <property type="evidence" value="ECO:0007669"/>
    <property type="project" value="UniProtKB-KW"/>
</dbReference>
<dbReference type="Proteomes" id="UP000315252">
    <property type="component" value="Unassembled WGS sequence"/>
</dbReference>
<dbReference type="InterPro" id="IPR020471">
    <property type="entry name" value="AKR"/>
</dbReference>
<dbReference type="InterPro" id="IPR050791">
    <property type="entry name" value="Aldo-Keto_reductase"/>
</dbReference>
<dbReference type="RefSeq" id="WP_142895021.1">
    <property type="nucleotide sequence ID" value="NZ_ML660052.1"/>
</dbReference>
<proteinExistence type="predicted"/>
<protein>
    <submittedName>
        <fullName evidence="3">Aldo/keto reductase</fullName>
    </submittedName>
</protein>
<dbReference type="GO" id="GO:0005737">
    <property type="term" value="C:cytoplasm"/>
    <property type="evidence" value="ECO:0007669"/>
    <property type="project" value="TreeGrafter"/>
</dbReference>
<organism evidence="3 4">
    <name type="scientific">Denitrobaculum tricleocarpae</name>
    <dbReference type="NCBI Taxonomy" id="2591009"/>
    <lineage>
        <taxon>Bacteria</taxon>
        <taxon>Pseudomonadati</taxon>
        <taxon>Pseudomonadota</taxon>
        <taxon>Alphaproteobacteria</taxon>
        <taxon>Rhodospirillales</taxon>
        <taxon>Rhodospirillaceae</taxon>
        <taxon>Denitrobaculum</taxon>
    </lineage>
</organism>
<dbReference type="SUPFAM" id="SSF51430">
    <property type="entry name" value="NAD(P)-linked oxidoreductase"/>
    <property type="match status" value="1"/>
</dbReference>
<name>A0A545U2U6_9PROT</name>
<evidence type="ECO:0000313" key="3">
    <source>
        <dbReference type="EMBL" id="TQV83786.1"/>
    </source>
</evidence>
<sequence>MQKRELGRGGPMVSAIGLGCWSFAGAYGATDTVESHATLAKALDLGIDFLDTANVYGNGISEQAIGSFIRNHPGRFRIATKGGIKRDPETKVRSFDNSPEHLRMMLERSLGYLGVDYVDLYYIHRREAERPIEEVVETLVKFKEEGKIGGIGFSEISPSSLRRAHAVHPVTAVQNEYSLWSRMPDMGLIQACRELGVAFVPFSPLGRGVFAQKSPDPKRFAKGDFREHNPRFLEPNYSYSLKYIEEFKRYAADRGVTSIALALAWTLHRGEHLIPIPGTRSPAHLEDLAAAASIALSAEDLAEIERILPVGFAHGDRYSDAQIVGAERYC</sequence>
<dbReference type="EMBL" id="VHSH01000001">
    <property type="protein sequence ID" value="TQV83786.1"/>
    <property type="molecule type" value="Genomic_DNA"/>
</dbReference>
<dbReference type="InterPro" id="IPR036812">
    <property type="entry name" value="NAD(P)_OxRdtase_dom_sf"/>
</dbReference>
<dbReference type="PROSITE" id="PS51257">
    <property type="entry name" value="PROKAR_LIPOPROTEIN"/>
    <property type="match status" value="1"/>
</dbReference>
<dbReference type="AlphaFoldDB" id="A0A545U2U6"/>
<evidence type="ECO:0000313" key="4">
    <source>
        <dbReference type="Proteomes" id="UP000315252"/>
    </source>
</evidence>
<gene>
    <name evidence="3" type="ORF">FKG95_04180</name>
</gene>
<accession>A0A545U2U6</accession>
<dbReference type="InterPro" id="IPR023210">
    <property type="entry name" value="NADP_OxRdtase_dom"/>
</dbReference>
<dbReference type="PANTHER" id="PTHR43625">
    <property type="entry name" value="AFLATOXIN B1 ALDEHYDE REDUCTASE"/>
    <property type="match status" value="1"/>
</dbReference>
<evidence type="ECO:0000259" key="2">
    <source>
        <dbReference type="Pfam" id="PF00248"/>
    </source>
</evidence>
<dbReference type="PANTHER" id="PTHR43625:SF40">
    <property type="entry name" value="ALDO-KETO REDUCTASE YAKC [NADP(+)]"/>
    <property type="match status" value="1"/>
</dbReference>
<dbReference type="Pfam" id="PF00248">
    <property type="entry name" value="Aldo_ket_red"/>
    <property type="match status" value="1"/>
</dbReference>
<reference evidence="3 4" key="1">
    <citation type="submission" date="2019-06" db="EMBL/GenBank/DDBJ databases">
        <title>Whole genome sequence for Rhodospirillaceae sp. R148.</title>
        <authorList>
            <person name="Wang G."/>
        </authorList>
    </citation>
    <scope>NUCLEOTIDE SEQUENCE [LARGE SCALE GENOMIC DNA]</scope>
    <source>
        <strain evidence="3 4">R148</strain>
    </source>
</reference>
<dbReference type="OrthoDB" id="9773828at2"/>
<keyword evidence="4" id="KW-1185">Reference proteome</keyword>
<feature type="domain" description="NADP-dependent oxidoreductase" evidence="2">
    <location>
        <begin position="15"/>
        <end position="307"/>
    </location>
</feature>
<dbReference type="Gene3D" id="3.20.20.100">
    <property type="entry name" value="NADP-dependent oxidoreductase domain"/>
    <property type="match status" value="1"/>
</dbReference>
<comment type="caution">
    <text evidence="3">The sequence shown here is derived from an EMBL/GenBank/DDBJ whole genome shotgun (WGS) entry which is preliminary data.</text>
</comment>